<keyword evidence="2" id="KW-1185">Reference proteome</keyword>
<dbReference type="EMBL" id="AVPL01000011">
    <property type="protein sequence ID" value="KGN41891.1"/>
    <property type="molecule type" value="Genomic_DNA"/>
</dbReference>
<evidence type="ECO:0000313" key="2">
    <source>
        <dbReference type="Proteomes" id="UP000030013"/>
    </source>
</evidence>
<dbReference type="AlphaFoldDB" id="A0A0A0K284"/>
<dbReference type="Proteomes" id="UP000030013">
    <property type="component" value="Unassembled WGS sequence"/>
</dbReference>
<gene>
    <name evidence="1" type="ORF">N801_04195</name>
</gene>
<proteinExistence type="predicted"/>
<sequence>MALEESRARLMPIHLDASLETTTDEDTDGRWSYTRGFFRR</sequence>
<organism evidence="1 2">
    <name type="scientific">Knoellia aerolata DSM 18566</name>
    <dbReference type="NCBI Taxonomy" id="1385519"/>
    <lineage>
        <taxon>Bacteria</taxon>
        <taxon>Bacillati</taxon>
        <taxon>Actinomycetota</taxon>
        <taxon>Actinomycetes</taxon>
        <taxon>Micrococcales</taxon>
        <taxon>Intrasporangiaceae</taxon>
        <taxon>Knoellia</taxon>
    </lineage>
</organism>
<reference evidence="1 2" key="1">
    <citation type="submission" date="2013-08" db="EMBL/GenBank/DDBJ databases">
        <title>The genome sequence of Knoellia aerolata.</title>
        <authorList>
            <person name="Zhu W."/>
            <person name="Wang G."/>
        </authorList>
    </citation>
    <scope>NUCLEOTIDE SEQUENCE [LARGE SCALE GENOMIC DNA]</scope>
    <source>
        <strain evidence="1 2">DSM 18566</strain>
    </source>
</reference>
<name>A0A0A0K284_9MICO</name>
<protein>
    <submittedName>
        <fullName evidence="1">Uncharacterized protein</fullName>
    </submittedName>
</protein>
<evidence type="ECO:0000313" key="1">
    <source>
        <dbReference type="EMBL" id="KGN41891.1"/>
    </source>
</evidence>
<accession>A0A0A0K284</accession>
<comment type="caution">
    <text evidence="1">The sequence shown here is derived from an EMBL/GenBank/DDBJ whole genome shotgun (WGS) entry which is preliminary data.</text>
</comment>